<reference evidence="2" key="1">
    <citation type="submission" date="2020-12" db="EMBL/GenBank/DDBJ databases">
        <title>WGS assembly of Carya illinoinensis cv. Pawnee.</title>
        <authorList>
            <person name="Platts A."/>
            <person name="Shu S."/>
            <person name="Wright S."/>
            <person name="Barry K."/>
            <person name="Edger P."/>
            <person name="Pires J.C."/>
            <person name="Schmutz J."/>
        </authorList>
    </citation>
    <scope>NUCLEOTIDE SEQUENCE</scope>
    <source>
        <tissue evidence="2">Leaf</tissue>
    </source>
</reference>
<dbReference type="AlphaFoldDB" id="A0A8T1PTD7"/>
<evidence type="ECO:0000313" key="2">
    <source>
        <dbReference type="EMBL" id="KAG6644701.1"/>
    </source>
</evidence>
<evidence type="ECO:0000313" key="3">
    <source>
        <dbReference type="Proteomes" id="UP000811609"/>
    </source>
</evidence>
<dbReference type="Proteomes" id="UP000811609">
    <property type="component" value="Chromosome 8"/>
</dbReference>
<name>A0A8T1PTD7_CARIL</name>
<sequence length="115" mass="13461">MVKPPDSQNLSFPPPGTAFDTSRPQSPRHRFHTPVSMRFNFLQIKLKCITKCNFPKLFSCLKKKRREIIKPSNFGITQMRISLTFIKSYNSTLSLLNYCFQEINSTKKYPQIQDK</sequence>
<evidence type="ECO:0000256" key="1">
    <source>
        <dbReference type="SAM" id="MobiDB-lite"/>
    </source>
</evidence>
<comment type="caution">
    <text evidence="2">The sequence shown here is derived from an EMBL/GenBank/DDBJ whole genome shotgun (WGS) entry which is preliminary data.</text>
</comment>
<feature type="region of interest" description="Disordered" evidence="1">
    <location>
        <begin position="1"/>
        <end position="31"/>
    </location>
</feature>
<keyword evidence="3" id="KW-1185">Reference proteome</keyword>
<dbReference type="EMBL" id="CM031816">
    <property type="protein sequence ID" value="KAG6644701.1"/>
    <property type="molecule type" value="Genomic_DNA"/>
</dbReference>
<organism evidence="2 3">
    <name type="scientific">Carya illinoinensis</name>
    <name type="common">Pecan</name>
    <dbReference type="NCBI Taxonomy" id="32201"/>
    <lineage>
        <taxon>Eukaryota</taxon>
        <taxon>Viridiplantae</taxon>
        <taxon>Streptophyta</taxon>
        <taxon>Embryophyta</taxon>
        <taxon>Tracheophyta</taxon>
        <taxon>Spermatophyta</taxon>
        <taxon>Magnoliopsida</taxon>
        <taxon>eudicotyledons</taxon>
        <taxon>Gunneridae</taxon>
        <taxon>Pentapetalae</taxon>
        <taxon>rosids</taxon>
        <taxon>fabids</taxon>
        <taxon>Fagales</taxon>
        <taxon>Juglandaceae</taxon>
        <taxon>Carya</taxon>
    </lineage>
</organism>
<accession>A0A8T1PTD7</accession>
<protein>
    <submittedName>
        <fullName evidence="2">Uncharacterized protein</fullName>
    </submittedName>
</protein>
<gene>
    <name evidence="2" type="ORF">CIPAW_08G071300</name>
</gene>
<proteinExistence type="predicted"/>
<feature type="compositionally biased region" description="Polar residues" evidence="1">
    <location>
        <begin position="1"/>
        <end position="11"/>
    </location>
</feature>